<sequence length="385" mass="41865">MAELTDEVGVLSIYVNRDPQARAEGSNRPPWEVRLRQQLSQLRDRVKEQGPREHWKALEQRLDELGPDLDGLLDPTSSGQGGALFATVAGGETHRFAVQRPLPDQVVLEPRAYIRPLVTVWSTAGPAGAVSVSEDELKLVDLRFGYAEPVGSIPVRPESEVTRTLQGPAASNPQLGQHSAPQHDLYERREDEKLLRFLRTLGPHVAEHVSNREWGYLALTGDATLVQAVQESLPAQLPAEVVPLEFRAHSLTPPKLAATVEPALGEARQRHHRELAERARSNALSANAGAYGLGETLGALQEARVAHLLLAADGRWEGGRTRDGFLAPAGEIPPGFTADDLIPEPHLAERMIERAFLEGADVTMLDGDEAEPLADAGGVGAILRW</sequence>
<reference evidence="2" key="1">
    <citation type="submission" date="2021-02" db="EMBL/GenBank/DDBJ databases">
        <title>Natrosporangium hydrolyticum gen. nov., sp. nov, a haloalkaliphilic actinobacterium from a soda solonchak soil.</title>
        <authorList>
            <person name="Sorokin D.Y."/>
            <person name="Khijniak T.V."/>
            <person name="Zakharycheva A.P."/>
            <person name="Boueva O.V."/>
            <person name="Ariskina E.V."/>
            <person name="Hahnke R.L."/>
            <person name="Bunk B."/>
            <person name="Sproer C."/>
            <person name="Schumann P."/>
            <person name="Evtushenko L.I."/>
            <person name="Kublanov I.V."/>
        </authorList>
    </citation>
    <scope>NUCLEOTIDE SEQUENCE</scope>
    <source>
        <strain evidence="2">DSM 106523</strain>
    </source>
</reference>
<organism evidence="2 3">
    <name type="scientific">Natronosporangium hydrolyticum</name>
    <dbReference type="NCBI Taxonomy" id="2811111"/>
    <lineage>
        <taxon>Bacteria</taxon>
        <taxon>Bacillati</taxon>
        <taxon>Actinomycetota</taxon>
        <taxon>Actinomycetes</taxon>
        <taxon>Micromonosporales</taxon>
        <taxon>Micromonosporaceae</taxon>
        <taxon>Natronosporangium</taxon>
    </lineage>
</organism>
<dbReference type="AlphaFoldDB" id="A0A895YH57"/>
<feature type="region of interest" description="Disordered" evidence="1">
    <location>
        <begin position="157"/>
        <end position="182"/>
    </location>
</feature>
<dbReference type="Gene3D" id="3.30.1330.30">
    <property type="match status" value="1"/>
</dbReference>
<accession>A0A895YH57</accession>
<dbReference type="InterPro" id="IPR040701">
    <property type="entry name" value="Bact_RF_family2"/>
</dbReference>
<dbReference type="RefSeq" id="WP_239679122.1">
    <property type="nucleotide sequence ID" value="NZ_CP070499.1"/>
</dbReference>
<dbReference type="Proteomes" id="UP000662857">
    <property type="component" value="Chromosome"/>
</dbReference>
<evidence type="ECO:0000313" key="2">
    <source>
        <dbReference type="EMBL" id="QSB16881.1"/>
    </source>
</evidence>
<dbReference type="Pfam" id="PF18844">
    <property type="entry name" value="baeRF_family2"/>
    <property type="match status" value="1"/>
</dbReference>
<name>A0A895YH57_9ACTN</name>
<feature type="compositionally biased region" description="Polar residues" evidence="1">
    <location>
        <begin position="162"/>
        <end position="180"/>
    </location>
</feature>
<dbReference type="EMBL" id="CP070499">
    <property type="protein sequence ID" value="QSB16881.1"/>
    <property type="molecule type" value="Genomic_DNA"/>
</dbReference>
<protein>
    <submittedName>
        <fullName evidence="2">Uncharacterized protein</fullName>
    </submittedName>
</protein>
<proteinExistence type="predicted"/>
<gene>
    <name evidence="2" type="ORF">JQS43_11705</name>
</gene>
<evidence type="ECO:0000313" key="3">
    <source>
        <dbReference type="Proteomes" id="UP000662857"/>
    </source>
</evidence>
<evidence type="ECO:0000256" key="1">
    <source>
        <dbReference type="SAM" id="MobiDB-lite"/>
    </source>
</evidence>
<dbReference type="KEGG" id="nhy:JQS43_11705"/>
<keyword evidence="3" id="KW-1185">Reference proteome</keyword>
<dbReference type="InterPro" id="IPR029064">
    <property type="entry name" value="Ribosomal_eL30-like_sf"/>
</dbReference>